<dbReference type="PANTHER" id="PTHR15682">
    <property type="entry name" value="UNHEALTHY RIBOSOME BIOGENESIS PROTEIN 2 HOMOLOG"/>
    <property type="match status" value="1"/>
</dbReference>
<evidence type="ECO:0000256" key="1">
    <source>
        <dbReference type="SAM" id="MobiDB-lite"/>
    </source>
</evidence>
<keyword evidence="2" id="KW-1133">Transmembrane helix</keyword>
<keyword evidence="5" id="KW-1185">Reference proteome</keyword>
<evidence type="ECO:0000259" key="3">
    <source>
        <dbReference type="Pfam" id="PF10441"/>
    </source>
</evidence>
<dbReference type="Proteomes" id="UP001303473">
    <property type="component" value="Unassembled WGS sequence"/>
</dbReference>
<dbReference type="EMBL" id="MU853758">
    <property type="protein sequence ID" value="KAK3944577.1"/>
    <property type="molecule type" value="Genomic_DNA"/>
</dbReference>
<dbReference type="InterPro" id="IPR018849">
    <property type="entry name" value="Urb2/Npa2_C"/>
</dbReference>
<feature type="domain" description="Nucleolar 27S pre-rRNA processing Urb2/Npa2 C-terminal" evidence="3">
    <location>
        <begin position="1160"/>
        <end position="1386"/>
    </location>
</feature>
<dbReference type="InterPro" id="IPR052609">
    <property type="entry name" value="Ribosome_Biogenesis_Reg"/>
</dbReference>
<comment type="caution">
    <text evidence="4">The sequence shown here is derived from an EMBL/GenBank/DDBJ whole genome shotgun (WGS) entry which is preliminary data.</text>
</comment>
<organism evidence="4 5">
    <name type="scientific">Diplogelasinospora grovesii</name>
    <dbReference type="NCBI Taxonomy" id="303347"/>
    <lineage>
        <taxon>Eukaryota</taxon>
        <taxon>Fungi</taxon>
        <taxon>Dikarya</taxon>
        <taxon>Ascomycota</taxon>
        <taxon>Pezizomycotina</taxon>
        <taxon>Sordariomycetes</taxon>
        <taxon>Sordariomycetidae</taxon>
        <taxon>Sordariales</taxon>
        <taxon>Diplogelasinosporaceae</taxon>
        <taxon>Diplogelasinospora</taxon>
    </lineage>
</organism>
<gene>
    <name evidence="4" type="ORF">QBC46DRAFT_279190</name>
</gene>
<evidence type="ECO:0000313" key="4">
    <source>
        <dbReference type="EMBL" id="KAK3944577.1"/>
    </source>
</evidence>
<sequence length="1387" mass="154269">MAAEDDTSGEAALIKTVRALDQGKDETIPEKLERVWKILSQYRGGSFHAAEEMLLRWLLKNMTGTSAAAERLRRYPLAWNILGAVFAWIPLFSLAKSLADRRFISVLQQTLKDISKPQKQATQAGGDTEMQEAPPLDVPTKSLKRKRSDAASFDLDEQRQLKGCLQTAETIFEALRALLFRCAQRSLIGPPSARMGAEHVKSLFSSSAADVMEILVPLLTLCDLAADNARGEPGEEQSFWMATFTEIWNLHLQTAQDASEVAVHLSRLGINLLGKLTGLPQQKPLALEAAVQRQWARDLRRFLTRNMVLPSRAAFLNGGSFDVIQMVVEMSRVSASTNYPVLFDLVVSLPRVHGDEVTKKDYDAWIQAVFDAIVQALKGLDEHQKITVLSKTLEMAAQQEIALSAASLRSICKEHAVHAYRADWSLLVPVIKINPDVFLVSQAGRAVLDQVLLATVKSEMSGEELNRASQFVVLLAEGSAKARDLSGFIKTWFKYLALGEPQARRVPLWSQKEVGAAVARLLQGALNVNQLLDLLDWLMSHNEQAECAARLTILAAISDGISQEEFIDAAVVKIWDGAFAEKPSRTELPNIAACRWTIAQTCLSWGKLEESGRSWSQVKPELSRILKSSPADRADTFAAFKCYYAAWTSSPPHSTHEEEATALICSFVGRLDPEKERRGLLQSDLGDLDDCVPDGAYLSFILSNARLQSLIAAQDSDILSRLILPKIPAQSNATGEYAVAFRQVMENPDTSDRRFIHDAVFNMTSQLDSSEELSDTQSLSSTQAIDALLKLPDALTRLQRERTMSAILKRFGSQSSVKKDEAVPGYWTPLLTLMVKLMQKPTFYPNMNFSDLEAIARRIPIATNNSIVCAEYLEREREVVQLLGELATLTCRQMTSDFGTREKTYLESAVSSLQSGEWKGYYPPARLVLLQAFVSVVQNSPVLKKLEKGGLRLEELKEQHLLRGATPYITKWKWPDRQLLPLLIALNAVDVLDSQTITKAFSANVPSLLETSDRLLEQGRQAGWEIRVFLARHFSKQLEAPLRIRTLGQSTDGAEQKGAFGGVDISSLQHYVDVVVDNADEATRLGYLKELLEDSGEGTQLLIIHRLVQRIQGSRTPVVSETGFDLAEAHSILCARLLGIKSGAAVTSVSHHPSEQQFVLIARTLYLLLGEKAQAMTQWNIERTLGTVSVIASSEMSTASCTTSFPWLCRLVDVVIRRHRKRLDGHFHILVSVLQSLLRCLLVCCSRNKDEEEEEEEVAGKQAKAYARLLTLVCEPSVASVSGGNKNNNALLDSEKDKAKRYAGQHMYLVLMQYIRLQLEDGGRHAVVSHKVREALEPGLWAILDITPQQQQGGLLKIMTDAMDPNGRVLLRELYKQYRVFHKWDGV</sequence>
<feature type="region of interest" description="Disordered" evidence="1">
    <location>
        <begin position="115"/>
        <end position="145"/>
    </location>
</feature>
<keyword evidence="2" id="KW-0812">Transmembrane</keyword>
<accession>A0AAN6NJ06</accession>
<evidence type="ECO:0000313" key="5">
    <source>
        <dbReference type="Proteomes" id="UP001303473"/>
    </source>
</evidence>
<dbReference type="GO" id="GO:0005730">
    <property type="term" value="C:nucleolus"/>
    <property type="evidence" value="ECO:0007669"/>
    <property type="project" value="TreeGrafter"/>
</dbReference>
<evidence type="ECO:0000256" key="2">
    <source>
        <dbReference type="SAM" id="Phobius"/>
    </source>
</evidence>
<feature type="transmembrane region" description="Helical" evidence="2">
    <location>
        <begin position="77"/>
        <end position="95"/>
    </location>
</feature>
<dbReference type="GO" id="GO:0042254">
    <property type="term" value="P:ribosome biogenesis"/>
    <property type="evidence" value="ECO:0007669"/>
    <property type="project" value="TreeGrafter"/>
</dbReference>
<dbReference type="PANTHER" id="PTHR15682:SF2">
    <property type="entry name" value="UNHEALTHY RIBOSOME BIOGENESIS PROTEIN 2 HOMOLOG"/>
    <property type="match status" value="1"/>
</dbReference>
<dbReference type="Pfam" id="PF10441">
    <property type="entry name" value="Urb2"/>
    <property type="match status" value="1"/>
</dbReference>
<feature type="compositionally biased region" description="Polar residues" evidence="1">
    <location>
        <begin position="115"/>
        <end position="125"/>
    </location>
</feature>
<reference evidence="5" key="1">
    <citation type="journal article" date="2023" name="Mol. Phylogenet. Evol.">
        <title>Genome-scale phylogeny and comparative genomics of the fungal order Sordariales.</title>
        <authorList>
            <person name="Hensen N."/>
            <person name="Bonometti L."/>
            <person name="Westerberg I."/>
            <person name="Brannstrom I.O."/>
            <person name="Guillou S."/>
            <person name="Cros-Aarteil S."/>
            <person name="Calhoun S."/>
            <person name="Haridas S."/>
            <person name="Kuo A."/>
            <person name="Mondo S."/>
            <person name="Pangilinan J."/>
            <person name="Riley R."/>
            <person name="LaButti K."/>
            <person name="Andreopoulos B."/>
            <person name="Lipzen A."/>
            <person name="Chen C."/>
            <person name="Yan M."/>
            <person name="Daum C."/>
            <person name="Ng V."/>
            <person name="Clum A."/>
            <person name="Steindorff A."/>
            <person name="Ohm R.A."/>
            <person name="Martin F."/>
            <person name="Silar P."/>
            <person name="Natvig D.O."/>
            <person name="Lalanne C."/>
            <person name="Gautier V."/>
            <person name="Ament-Velasquez S.L."/>
            <person name="Kruys A."/>
            <person name="Hutchinson M.I."/>
            <person name="Powell A.J."/>
            <person name="Barry K."/>
            <person name="Miller A.N."/>
            <person name="Grigoriev I.V."/>
            <person name="Debuchy R."/>
            <person name="Gladieux P."/>
            <person name="Hiltunen Thoren M."/>
            <person name="Johannesson H."/>
        </authorList>
    </citation>
    <scope>NUCLEOTIDE SEQUENCE [LARGE SCALE GENOMIC DNA]</scope>
    <source>
        <strain evidence="5">CBS 340.73</strain>
    </source>
</reference>
<keyword evidence="2" id="KW-0472">Membrane</keyword>
<protein>
    <submittedName>
        <fullName evidence="4">Nucleolar pre-ribosomal-associated protein 2</fullName>
    </submittedName>
</protein>
<name>A0AAN6NJ06_9PEZI</name>
<proteinExistence type="predicted"/>